<dbReference type="InParanoid" id="E8R658"/>
<keyword evidence="5 7" id="KW-0472">Membrane</keyword>
<reference evidence="9 10" key="2">
    <citation type="journal article" date="2011" name="Stand. Genomic Sci.">
        <title>Complete genome sequence of Isosphaera pallida type strain (IS1B).</title>
        <authorList>
            <consortium name="US DOE Joint Genome Institute (JGI-PGF)"/>
            <person name="Goker M."/>
            <person name="Cleland D."/>
            <person name="Saunders E."/>
            <person name="Lapidus A."/>
            <person name="Nolan M."/>
            <person name="Lucas S."/>
            <person name="Hammon N."/>
            <person name="Deshpande S."/>
            <person name="Cheng J.F."/>
            <person name="Tapia R."/>
            <person name="Han C."/>
            <person name="Goodwin L."/>
            <person name="Pitluck S."/>
            <person name="Liolios K."/>
            <person name="Pagani I."/>
            <person name="Ivanova N."/>
            <person name="Mavromatis K."/>
            <person name="Pati A."/>
            <person name="Chen A."/>
            <person name="Palaniappan K."/>
            <person name="Land M."/>
            <person name="Hauser L."/>
            <person name="Chang Y.J."/>
            <person name="Jeffries C.D."/>
            <person name="Detter J.C."/>
            <person name="Beck B."/>
            <person name="Woyke T."/>
            <person name="Bristow J."/>
            <person name="Eisen J.A."/>
            <person name="Markowitz V."/>
            <person name="Hugenholtz P."/>
            <person name="Kyrpides N.C."/>
            <person name="Klenk H.P."/>
        </authorList>
    </citation>
    <scope>NUCLEOTIDE SEQUENCE [LARGE SCALE GENOMIC DNA]</scope>
    <source>
        <strain evidence="10">ATCC 43644 / DSM 9630 / IS1B</strain>
    </source>
</reference>
<keyword evidence="4 7" id="KW-1133">Transmembrane helix</keyword>
<feature type="transmembrane region" description="Helical" evidence="7">
    <location>
        <begin position="64"/>
        <end position="89"/>
    </location>
</feature>
<dbReference type="KEGG" id="ipa:Isop_0156"/>
<dbReference type="GO" id="GO:0005886">
    <property type="term" value="C:plasma membrane"/>
    <property type="evidence" value="ECO:0007669"/>
    <property type="project" value="TreeGrafter"/>
</dbReference>
<dbReference type="HOGENOM" id="CLU_1292940_0_0_0"/>
<dbReference type="RefSeq" id="WP_013563042.1">
    <property type="nucleotide sequence ID" value="NC_014962.1"/>
</dbReference>
<evidence type="ECO:0000256" key="5">
    <source>
        <dbReference type="ARBA" id="ARBA00023136"/>
    </source>
</evidence>
<evidence type="ECO:0000313" key="9">
    <source>
        <dbReference type="EMBL" id="ADV60753.1"/>
    </source>
</evidence>
<comment type="subcellular location">
    <subcellularLocation>
        <location evidence="1">Membrane</location>
        <topology evidence="1">Multi-pass membrane protein</topology>
    </subcellularLocation>
</comment>
<protein>
    <submittedName>
        <fullName evidence="9">GtrA family protein</fullName>
    </submittedName>
</protein>
<dbReference type="GO" id="GO:0000271">
    <property type="term" value="P:polysaccharide biosynthetic process"/>
    <property type="evidence" value="ECO:0007669"/>
    <property type="project" value="InterPro"/>
</dbReference>
<evidence type="ECO:0000259" key="8">
    <source>
        <dbReference type="Pfam" id="PF04138"/>
    </source>
</evidence>
<evidence type="ECO:0000256" key="3">
    <source>
        <dbReference type="ARBA" id="ARBA00022692"/>
    </source>
</evidence>
<evidence type="ECO:0000256" key="2">
    <source>
        <dbReference type="ARBA" id="ARBA00009399"/>
    </source>
</evidence>
<comment type="similarity">
    <text evidence="2">Belongs to the GtrA family.</text>
</comment>
<dbReference type="InterPro" id="IPR007267">
    <property type="entry name" value="GtrA_DPMS_TM"/>
</dbReference>
<dbReference type="InterPro" id="IPR051401">
    <property type="entry name" value="GtrA_CellWall_Glycosyl"/>
</dbReference>
<name>E8R658_ISOPI</name>
<evidence type="ECO:0000256" key="6">
    <source>
        <dbReference type="SAM" id="MobiDB-lite"/>
    </source>
</evidence>
<evidence type="ECO:0000256" key="7">
    <source>
        <dbReference type="SAM" id="Phobius"/>
    </source>
</evidence>
<feature type="domain" description="GtrA/DPMS transmembrane" evidence="8">
    <location>
        <begin position="66"/>
        <end position="202"/>
    </location>
</feature>
<evidence type="ECO:0000256" key="1">
    <source>
        <dbReference type="ARBA" id="ARBA00004141"/>
    </source>
</evidence>
<feature type="transmembrane region" description="Helical" evidence="7">
    <location>
        <begin position="180"/>
        <end position="201"/>
    </location>
</feature>
<feature type="compositionally biased region" description="Polar residues" evidence="6">
    <location>
        <begin position="10"/>
        <end position="20"/>
    </location>
</feature>
<dbReference type="EMBL" id="CP002353">
    <property type="protein sequence ID" value="ADV60753.1"/>
    <property type="molecule type" value="Genomic_DNA"/>
</dbReference>
<evidence type="ECO:0000313" key="10">
    <source>
        <dbReference type="Proteomes" id="UP000008631"/>
    </source>
</evidence>
<dbReference type="Pfam" id="PF04138">
    <property type="entry name" value="GtrA_DPMS_TM"/>
    <property type="match status" value="1"/>
</dbReference>
<sequence>MPLPHPHNTAAHSSDSSADQIVSFPHPRTDTVASSSKRSANGTVGWARTIKQRSDERFGNASRLAQFCAVGFSGMIIDLTCYAVFRAALETTWLGNRPSNLLGLGLPTSVVVARASAILVALIWNFTLNRRVTFNDAPKTGLIRQFAAYALGNALAIAVSFGCSVALPARIPFFQDRLQLAAVVGIVVSTSISFSTSRWLVFRKTPSLPSHSP</sequence>
<reference key="1">
    <citation type="submission" date="2010-11" db="EMBL/GenBank/DDBJ databases">
        <title>The complete sequence of chromosome of Isophaera pallida ATCC 43644.</title>
        <authorList>
            <consortium name="US DOE Joint Genome Institute (JGI-PGF)"/>
            <person name="Lucas S."/>
            <person name="Copeland A."/>
            <person name="Lapidus A."/>
            <person name="Bruce D."/>
            <person name="Goodwin L."/>
            <person name="Pitluck S."/>
            <person name="Kyrpides N."/>
            <person name="Mavromatis K."/>
            <person name="Pagani I."/>
            <person name="Ivanova N."/>
            <person name="Saunders E."/>
            <person name="Brettin T."/>
            <person name="Detter J.C."/>
            <person name="Han C."/>
            <person name="Tapia R."/>
            <person name="Land M."/>
            <person name="Hauser L."/>
            <person name="Markowitz V."/>
            <person name="Cheng J.-F."/>
            <person name="Hugenholtz P."/>
            <person name="Woyke T."/>
            <person name="Wu D."/>
            <person name="Eisen J.A."/>
        </authorList>
    </citation>
    <scope>NUCLEOTIDE SEQUENCE</scope>
    <source>
        <strain>ATCC 43644</strain>
    </source>
</reference>
<feature type="region of interest" description="Disordered" evidence="6">
    <location>
        <begin position="1"/>
        <end position="22"/>
    </location>
</feature>
<dbReference type="STRING" id="575540.Isop_0156"/>
<proteinExistence type="inferred from homology"/>
<dbReference type="Proteomes" id="UP000008631">
    <property type="component" value="Chromosome"/>
</dbReference>
<accession>E8R658</accession>
<dbReference type="PANTHER" id="PTHR38459:SF1">
    <property type="entry name" value="PROPHAGE BACTOPRENOL-LINKED GLUCOSE TRANSLOCASE HOMOLOG"/>
    <property type="match status" value="1"/>
</dbReference>
<dbReference type="OrthoDB" id="9810303at2"/>
<organism evidence="9 10">
    <name type="scientific">Isosphaera pallida (strain ATCC 43644 / DSM 9630 / IS1B)</name>
    <dbReference type="NCBI Taxonomy" id="575540"/>
    <lineage>
        <taxon>Bacteria</taxon>
        <taxon>Pseudomonadati</taxon>
        <taxon>Planctomycetota</taxon>
        <taxon>Planctomycetia</taxon>
        <taxon>Isosphaerales</taxon>
        <taxon>Isosphaeraceae</taxon>
        <taxon>Isosphaera</taxon>
    </lineage>
</organism>
<gene>
    <name evidence="9" type="ordered locus">Isop_0156</name>
</gene>
<dbReference type="eggNOG" id="COG2246">
    <property type="taxonomic scope" value="Bacteria"/>
</dbReference>
<keyword evidence="10" id="KW-1185">Reference proteome</keyword>
<feature type="transmembrane region" description="Helical" evidence="7">
    <location>
        <begin position="146"/>
        <end position="168"/>
    </location>
</feature>
<evidence type="ECO:0000256" key="4">
    <source>
        <dbReference type="ARBA" id="ARBA00022989"/>
    </source>
</evidence>
<keyword evidence="3 7" id="KW-0812">Transmembrane</keyword>
<dbReference type="AlphaFoldDB" id="E8R658"/>
<dbReference type="PANTHER" id="PTHR38459">
    <property type="entry name" value="PROPHAGE BACTOPRENOL-LINKED GLUCOSE TRANSLOCASE HOMOLOG"/>
    <property type="match status" value="1"/>
</dbReference>
<feature type="transmembrane region" description="Helical" evidence="7">
    <location>
        <begin position="101"/>
        <end position="126"/>
    </location>
</feature>